<feature type="active site" description="Nucleophile" evidence="4 5">
    <location>
        <position position="65"/>
    </location>
</feature>
<dbReference type="STRING" id="314283.MED297_17837"/>
<dbReference type="InterPro" id="IPR020103">
    <property type="entry name" value="PsdUridine_synth_cat_dom_sf"/>
</dbReference>
<comment type="function">
    <text evidence="4">Formation of pseudouridine at positions 38, 39 and 40 in the anticodon stem and loop of transfer RNAs.</text>
</comment>
<dbReference type="Proteomes" id="UP000005953">
    <property type="component" value="Unassembled WGS sequence"/>
</dbReference>
<gene>
    <name evidence="4" type="primary">truA</name>
    <name evidence="9" type="ORF">MED297_17837</name>
</gene>
<dbReference type="Gene3D" id="3.30.70.580">
    <property type="entry name" value="Pseudouridine synthase I, catalytic domain, N-terminal subdomain"/>
    <property type="match status" value="1"/>
</dbReference>
<feature type="binding site" evidence="4 6">
    <location>
        <position position="123"/>
    </location>
    <ligand>
        <name>substrate</name>
    </ligand>
</feature>
<name>A4BHD0_9GAMM</name>
<evidence type="ECO:0000313" key="9">
    <source>
        <dbReference type="EMBL" id="EAR08478.1"/>
    </source>
</evidence>
<comment type="caution">
    <text evidence="9">The sequence shown here is derived from an EMBL/GenBank/DDBJ whole genome shotgun (WGS) entry which is preliminary data.</text>
</comment>
<dbReference type="InterPro" id="IPR020094">
    <property type="entry name" value="TruA/RsuA/RluB/E/F_N"/>
</dbReference>
<keyword evidence="3 4" id="KW-0413">Isomerase</keyword>
<dbReference type="AlphaFoldDB" id="A4BHD0"/>
<dbReference type="GO" id="GO:0031119">
    <property type="term" value="P:tRNA pseudouridine synthesis"/>
    <property type="evidence" value="ECO:0007669"/>
    <property type="project" value="UniProtKB-UniRule"/>
</dbReference>
<dbReference type="CDD" id="cd02570">
    <property type="entry name" value="PseudoU_synth_EcTruA"/>
    <property type="match status" value="1"/>
</dbReference>
<dbReference type="Pfam" id="PF01416">
    <property type="entry name" value="PseudoU_synth_1"/>
    <property type="match status" value="2"/>
</dbReference>
<protein>
    <recommendedName>
        <fullName evidence="4">tRNA pseudouridine synthase A</fullName>
        <ecNumber evidence="4">5.4.99.12</ecNumber>
    </recommendedName>
    <alternativeName>
        <fullName evidence="4">tRNA pseudouridine(38-40) synthase</fullName>
    </alternativeName>
    <alternativeName>
        <fullName evidence="4">tRNA pseudouridylate synthase I</fullName>
    </alternativeName>
    <alternativeName>
        <fullName evidence="4">tRNA-uridine isomerase I</fullName>
    </alternativeName>
</protein>
<evidence type="ECO:0000256" key="5">
    <source>
        <dbReference type="PIRSR" id="PIRSR001430-1"/>
    </source>
</evidence>
<dbReference type="HOGENOM" id="CLU_014673_0_2_6"/>
<feature type="domain" description="Pseudouridine synthase I TruA alpha/beta" evidence="8">
    <location>
        <begin position="156"/>
        <end position="258"/>
    </location>
</feature>
<accession>A4BHD0</accession>
<evidence type="ECO:0000256" key="3">
    <source>
        <dbReference type="ARBA" id="ARBA00023235"/>
    </source>
</evidence>
<evidence type="ECO:0000313" key="10">
    <source>
        <dbReference type="Proteomes" id="UP000005953"/>
    </source>
</evidence>
<dbReference type="HAMAP" id="MF_00171">
    <property type="entry name" value="TruA"/>
    <property type="match status" value="1"/>
</dbReference>
<evidence type="ECO:0000256" key="4">
    <source>
        <dbReference type="HAMAP-Rule" id="MF_00171"/>
    </source>
</evidence>
<dbReference type="InterPro" id="IPR001406">
    <property type="entry name" value="PsdUridine_synth_TruA"/>
</dbReference>
<dbReference type="NCBIfam" id="TIGR00071">
    <property type="entry name" value="hisT_truA"/>
    <property type="match status" value="1"/>
</dbReference>
<dbReference type="RefSeq" id="WP_008043999.1">
    <property type="nucleotide sequence ID" value="NZ_CH724150.1"/>
</dbReference>
<evidence type="ECO:0000256" key="2">
    <source>
        <dbReference type="ARBA" id="ARBA00022694"/>
    </source>
</evidence>
<dbReference type="InterPro" id="IPR020095">
    <property type="entry name" value="PsdUridine_synth_TruA_C"/>
</dbReference>
<dbReference type="InterPro" id="IPR020097">
    <property type="entry name" value="PsdUridine_synth_TruA_a/b_dom"/>
</dbReference>
<dbReference type="EMBL" id="AAOE01000020">
    <property type="protein sequence ID" value="EAR08478.1"/>
    <property type="molecule type" value="Genomic_DNA"/>
</dbReference>
<organism evidence="9 10">
    <name type="scientific">Reinekea blandensis MED297</name>
    <dbReference type="NCBI Taxonomy" id="314283"/>
    <lineage>
        <taxon>Bacteria</taxon>
        <taxon>Pseudomonadati</taxon>
        <taxon>Pseudomonadota</taxon>
        <taxon>Gammaproteobacteria</taxon>
        <taxon>Oceanospirillales</taxon>
        <taxon>Saccharospirillaceae</taxon>
        <taxon>Reinekea</taxon>
    </lineage>
</organism>
<evidence type="ECO:0000256" key="1">
    <source>
        <dbReference type="ARBA" id="ARBA00009375"/>
    </source>
</evidence>
<evidence type="ECO:0000256" key="6">
    <source>
        <dbReference type="PIRSR" id="PIRSR001430-2"/>
    </source>
</evidence>
<dbReference type="PIRSF" id="PIRSF001430">
    <property type="entry name" value="tRNA_psdUrid_synth"/>
    <property type="match status" value="1"/>
</dbReference>
<proteinExistence type="inferred from homology"/>
<dbReference type="FunFam" id="3.30.70.580:FF:000001">
    <property type="entry name" value="tRNA pseudouridine synthase A"/>
    <property type="match status" value="1"/>
</dbReference>
<dbReference type="SUPFAM" id="SSF55120">
    <property type="entry name" value="Pseudouridine synthase"/>
    <property type="match status" value="1"/>
</dbReference>
<feature type="domain" description="Pseudouridine synthase I TruA alpha/beta" evidence="8">
    <location>
        <begin position="20"/>
        <end position="116"/>
    </location>
</feature>
<dbReference type="PANTHER" id="PTHR11142:SF0">
    <property type="entry name" value="TRNA PSEUDOURIDINE SYNTHASE-LIKE 1"/>
    <property type="match status" value="1"/>
</dbReference>
<comment type="similarity">
    <text evidence="1 4 7">Belongs to the tRNA pseudouridine synthase TruA family.</text>
</comment>
<evidence type="ECO:0000259" key="8">
    <source>
        <dbReference type="Pfam" id="PF01416"/>
    </source>
</evidence>
<dbReference type="GO" id="GO:0160147">
    <property type="term" value="F:tRNA pseudouridine(38-40) synthase activity"/>
    <property type="evidence" value="ECO:0007669"/>
    <property type="project" value="UniProtKB-EC"/>
</dbReference>
<dbReference type="Gene3D" id="3.30.70.660">
    <property type="entry name" value="Pseudouridine synthase I, catalytic domain, C-terminal subdomain"/>
    <property type="match status" value="1"/>
</dbReference>
<comment type="subunit">
    <text evidence="4">Homodimer.</text>
</comment>
<dbReference type="GO" id="GO:0003723">
    <property type="term" value="F:RNA binding"/>
    <property type="evidence" value="ECO:0007669"/>
    <property type="project" value="InterPro"/>
</dbReference>
<keyword evidence="2 4" id="KW-0819">tRNA processing</keyword>
<sequence>MSEVFPFLRPTDHHRIVLCLEYKGTAFHGWQIQKSGVSTIQAALEAAIAKVADEPVSTIVAGRTDAGVHATNQIVHFDTRAQRSDYGWKMGINGRLPDDISVKWVTQVDEHFHARFSAQERAYRFIIHNNWVKSALLHEVTTWEQYELDVGLMQQAANRLLGTHDFSSFRAAECQAHSPVRTLRELTVARFGEFIVIQARADGFLHHMVRNLVGVMLPIGRGRKPVDWASDVLNYKDRRRGGVTAKGNGLYFVRASYNVGDLPSADPGPAFLSPILSTSTSLFDPV</sequence>
<comment type="catalytic activity">
    <reaction evidence="4 7">
        <text>uridine(38/39/40) in tRNA = pseudouridine(38/39/40) in tRNA</text>
        <dbReference type="Rhea" id="RHEA:22376"/>
        <dbReference type="Rhea" id="RHEA-COMP:10085"/>
        <dbReference type="Rhea" id="RHEA-COMP:10087"/>
        <dbReference type="ChEBI" id="CHEBI:65314"/>
        <dbReference type="ChEBI" id="CHEBI:65315"/>
        <dbReference type="EC" id="5.4.99.12"/>
    </reaction>
</comment>
<dbReference type="EC" id="5.4.99.12" evidence="4"/>
<reference evidence="9 10" key="1">
    <citation type="submission" date="2006-02" db="EMBL/GenBank/DDBJ databases">
        <authorList>
            <person name="Pinhassi J."/>
            <person name="Pedros-Alio C."/>
            <person name="Ferriera S."/>
            <person name="Johnson J."/>
            <person name="Kravitz S."/>
            <person name="Halpern A."/>
            <person name="Remington K."/>
            <person name="Beeson K."/>
            <person name="Tran B."/>
            <person name="Rogers Y.-H."/>
            <person name="Friedman R."/>
            <person name="Venter J.C."/>
        </authorList>
    </citation>
    <scope>NUCLEOTIDE SEQUENCE [LARGE SCALE GENOMIC DNA]</scope>
    <source>
        <strain evidence="9 10">MED297</strain>
    </source>
</reference>
<evidence type="ECO:0000256" key="7">
    <source>
        <dbReference type="RuleBase" id="RU003792"/>
    </source>
</evidence>
<dbReference type="PANTHER" id="PTHR11142">
    <property type="entry name" value="PSEUDOURIDYLATE SYNTHASE"/>
    <property type="match status" value="1"/>
</dbReference>
<comment type="caution">
    <text evidence="4">Lacks conserved residue(s) required for the propagation of feature annotation.</text>
</comment>
<keyword evidence="10" id="KW-1185">Reference proteome</keyword>